<feature type="signal peptide" evidence="15">
    <location>
        <begin position="1"/>
        <end position="19"/>
    </location>
</feature>
<protein>
    <recommendedName>
        <fullName evidence="4">glucan endo-1,3-beta-D-glucosidase</fullName>
        <ecNumber evidence="4">3.2.1.39</ecNumber>
    </recommendedName>
    <alternativeName>
        <fullName evidence="14">Endo-1,3-beta-glucanase btgC</fullName>
    </alternativeName>
    <alternativeName>
        <fullName evidence="13">Laminarinase btgC</fullName>
    </alternativeName>
</protein>
<dbReference type="GO" id="GO:0005576">
    <property type="term" value="C:extracellular region"/>
    <property type="evidence" value="ECO:0007669"/>
    <property type="project" value="TreeGrafter"/>
</dbReference>
<evidence type="ECO:0000256" key="2">
    <source>
        <dbReference type="ARBA" id="ARBA00004401"/>
    </source>
</evidence>
<dbReference type="GO" id="GO:0009277">
    <property type="term" value="C:fungal-type cell wall"/>
    <property type="evidence" value="ECO:0007669"/>
    <property type="project" value="TreeGrafter"/>
</dbReference>
<evidence type="ECO:0000256" key="6">
    <source>
        <dbReference type="ARBA" id="ARBA00022801"/>
    </source>
</evidence>
<feature type="chain" id="PRO_5034339536" description="glucan endo-1,3-beta-D-glucosidase" evidence="15">
    <location>
        <begin position="20"/>
        <end position="292"/>
    </location>
</feature>
<dbReference type="InterPro" id="IPR050732">
    <property type="entry name" value="Beta-glucan_modifiers"/>
</dbReference>
<evidence type="ECO:0000313" key="17">
    <source>
        <dbReference type="Proteomes" id="UP000646827"/>
    </source>
</evidence>
<dbReference type="EMBL" id="JAEPRB010000047">
    <property type="protein sequence ID" value="KAG2224201.1"/>
    <property type="molecule type" value="Genomic_DNA"/>
</dbReference>
<comment type="subcellular location">
    <subcellularLocation>
        <location evidence="2">Cell membrane</location>
        <topology evidence="2">Single-pass type II membrane protein</topology>
    </subcellularLocation>
</comment>
<keyword evidence="7" id="KW-0472">Membrane</keyword>
<evidence type="ECO:0000256" key="10">
    <source>
        <dbReference type="ARBA" id="ARBA00023316"/>
    </source>
</evidence>
<evidence type="ECO:0000256" key="14">
    <source>
        <dbReference type="ARBA" id="ARBA00043078"/>
    </source>
</evidence>
<sequence length="292" mass="31227">MRLSLTILATLLISGLAQGMPVEKRAPGSLWGITYTAKGSDGSCHNAQQVAEAIKRFKSNGIKNVRTYSQECNQLPNILKAIGDNGGDMKVLAAVWTGSGDEQYQNELNQLEKNLKGANKDFILGIAIGNEAVQNGVYSADQAAGKIHDVRGRIGGGYKFGTVDTPPAFTPAMVDASDIVWVNIHPYFGGVTSDQAFGNLNDQLGAFRDQKAKGKRVIVGEVGWPTAGDAIGNAQPNVGGMATLVKALKGSDLEYYYFESHDSKWKAGQNAIELNFGIADQTGKSKVPDLYK</sequence>
<dbReference type="GO" id="GO:0071555">
    <property type="term" value="P:cell wall organization"/>
    <property type="evidence" value="ECO:0007669"/>
    <property type="project" value="UniProtKB-KW"/>
</dbReference>
<comment type="caution">
    <text evidence="16">The sequence shown here is derived from an EMBL/GenBank/DDBJ whole genome shotgun (WGS) entry which is preliminary data.</text>
</comment>
<evidence type="ECO:0000256" key="3">
    <source>
        <dbReference type="ARBA" id="ARBA00008773"/>
    </source>
</evidence>
<dbReference type="GO" id="GO:0005886">
    <property type="term" value="C:plasma membrane"/>
    <property type="evidence" value="ECO:0007669"/>
    <property type="project" value="UniProtKB-SubCell"/>
</dbReference>
<proteinExistence type="inferred from homology"/>
<evidence type="ECO:0000256" key="11">
    <source>
        <dbReference type="ARBA" id="ARBA00023326"/>
    </source>
</evidence>
<dbReference type="Gene3D" id="3.20.20.80">
    <property type="entry name" value="Glycosidases"/>
    <property type="match status" value="2"/>
</dbReference>
<keyword evidence="11" id="KW-0624">Polysaccharide degradation</keyword>
<dbReference type="SUPFAM" id="SSF51445">
    <property type="entry name" value="(Trans)glycosidases"/>
    <property type="match status" value="1"/>
</dbReference>
<comment type="function">
    <text evidence="12">Glucanases play a role in cell expansion during growth, in cell-cell fusion during mating, and in spore release during sporulation. This enzyme may be involved in beta-glucan degradation. Active on laminarin and lichenan.</text>
</comment>
<evidence type="ECO:0000256" key="5">
    <source>
        <dbReference type="ARBA" id="ARBA00022475"/>
    </source>
</evidence>
<evidence type="ECO:0000256" key="15">
    <source>
        <dbReference type="SAM" id="SignalP"/>
    </source>
</evidence>
<keyword evidence="5" id="KW-1003">Cell membrane</keyword>
<keyword evidence="10" id="KW-0961">Cell wall biogenesis/degradation</keyword>
<dbReference type="Proteomes" id="UP000646827">
    <property type="component" value="Unassembled WGS sequence"/>
</dbReference>
<dbReference type="GO" id="GO:0000272">
    <property type="term" value="P:polysaccharide catabolic process"/>
    <property type="evidence" value="ECO:0007669"/>
    <property type="project" value="UniProtKB-KW"/>
</dbReference>
<dbReference type="AlphaFoldDB" id="A0A8H7S7R6"/>
<accession>A0A8H7S7R6</accession>
<dbReference type="PANTHER" id="PTHR16631">
    <property type="entry name" value="GLUCAN 1,3-BETA-GLUCOSIDASE"/>
    <property type="match status" value="1"/>
</dbReference>
<keyword evidence="15" id="KW-0732">Signal</keyword>
<keyword evidence="17" id="KW-1185">Reference proteome</keyword>
<evidence type="ECO:0000256" key="7">
    <source>
        <dbReference type="ARBA" id="ARBA00023136"/>
    </source>
</evidence>
<keyword evidence="6" id="KW-0378">Hydrolase</keyword>
<dbReference type="GO" id="GO:0009986">
    <property type="term" value="C:cell surface"/>
    <property type="evidence" value="ECO:0007669"/>
    <property type="project" value="TreeGrafter"/>
</dbReference>
<evidence type="ECO:0000256" key="13">
    <source>
        <dbReference type="ARBA" id="ARBA00042373"/>
    </source>
</evidence>
<evidence type="ECO:0000256" key="4">
    <source>
        <dbReference type="ARBA" id="ARBA00012780"/>
    </source>
</evidence>
<dbReference type="GO" id="GO:0042973">
    <property type="term" value="F:glucan endo-1,3-beta-D-glucosidase activity"/>
    <property type="evidence" value="ECO:0007669"/>
    <property type="project" value="UniProtKB-EC"/>
</dbReference>
<keyword evidence="8" id="KW-0325">Glycoprotein</keyword>
<name>A0A8H7S7R6_9FUNG</name>
<comment type="similarity">
    <text evidence="3">Belongs to the glycosyl hydrolase 17 family.</text>
</comment>
<evidence type="ECO:0000256" key="9">
    <source>
        <dbReference type="ARBA" id="ARBA00023277"/>
    </source>
</evidence>
<evidence type="ECO:0000256" key="8">
    <source>
        <dbReference type="ARBA" id="ARBA00023180"/>
    </source>
</evidence>
<dbReference type="OrthoDB" id="77201at2759"/>
<organism evidence="16 17">
    <name type="scientific">Circinella minor</name>
    <dbReference type="NCBI Taxonomy" id="1195481"/>
    <lineage>
        <taxon>Eukaryota</taxon>
        <taxon>Fungi</taxon>
        <taxon>Fungi incertae sedis</taxon>
        <taxon>Mucoromycota</taxon>
        <taxon>Mucoromycotina</taxon>
        <taxon>Mucoromycetes</taxon>
        <taxon>Mucorales</taxon>
        <taxon>Lichtheimiaceae</taxon>
        <taxon>Circinella</taxon>
    </lineage>
</organism>
<reference evidence="16 17" key="1">
    <citation type="submission" date="2020-12" db="EMBL/GenBank/DDBJ databases">
        <title>Metabolic potential, ecology and presence of endohyphal bacteria is reflected in genomic diversity of Mucoromycotina.</title>
        <authorList>
            <person name="Muszewska A."/>
            <person name="Okrasinska A."/>
            <person name="Steczkiewicz K."/>
            <person name="Drgas O."/>
            <person name="Orlowska M."/>
            <person name="Perlinska-Lenart U."/>
            <person name="Aleksandrzak-Piekarczyk T."/>
            <person name="Szatraj K."/>
            <person name="Zielenkiewicz U."/>
            <person name="Pilsyk S."/>
            <person name="Malc E."/>
            <person name="Mieczkowski P."/>
            <person name="Kruszewska J.S."/>
            <person name="Biernat P."/>
            <person name="Pawlowska J."/>
        </authorList>
    </citation>
    <scope>NUCLEOTIDE SEQUENCE [LARGE SCALE GENOMIC DNA]</scope>
    <source>
        <strain evidence="16 17">CBS 142.35</strain>
    </source>
</reference>
<evidence type="ECO:0000313" key="16">
    <source>
        <dbReference type="EMBL" id="KAG2224201.1"/>
    </source>
</evidence>
<dbReference type="InterPro" id="IPR017853">
    <property type="entry name" value="GH"/>
</dbReference>
<comment type="catalytic activity">
    <reaction evidence="1">
        <text>Hydrolysis of (1-&gt;3)-beta-D-glucosidic linkages in (1-&gt;3)-beta-D-glucans.</text>
        <dbReference type="EC" id="3.2.1.39"/>
    </reaction>
</comment>
<evidence type="ECO:0000256" key="12">
    <source>
        <dbReference type="ARBA" id="ARBA00037649"/>
    </source>
</evidence>
<keyword evidence="9" id="KW-0119">Carbohydrate metabolism</keyword>
<dbReference type="EC" id="3.2.1.39" evidence="4"/>
<evidence type="ECO:0000256" key="1">
    <source>
        <dbReference type="ARBA" id="ARBA00000382"/>
    </source>
</evidence>
<dbReference type="PANTHER" id="PTHR16631:SF17">
    <property type="entry name" value="GLUCAN ENDO-1,3-BETA-GLUCOSIDASE BTGC"/>
    <property type="match status" value="1"/>
</dbReference>
<gene>
    <name evidence="16" type="ORF">INT45_001319</name>
</gene>